<feature type="region of interest" description="Disordered" evidence="1">
    <location>
        <begin position="1"/>
        <end position="29"/>
    </location>
</feature>
<dbReference type="EMBL" id="CAJRAF010000002">
    <property type="protein sequence ID" value="CAG5008404.1"/>
    <property type="molecule type" value="Genomic_DNA"/>
</dbReference>
<dbReference type="Gene3D" id="1.20.5.320">
    <property type="entry name" value="6-Phosphogluconate Dehydrogenase, domain 3"/>
    <property type="match status" value="1"/>
</dbReference>
<dbReference type="AlphaFoldDB" id="A0A916N655"/>
<proteinExistence type="predicted"/>
<evidence type="ECO:0008006" key="4">
    <source>
        <dbReference type="Google" id="ProtNLM"/>
    </source>
</evidence>
<evidence type="ECO:0000313" key="2">
    <source>
        <dbReference type="EMBL" id="CAG5008404.1"/>
    </source>
</evidence>
<protein>
    <recommendedName>
        <fullName evidence="4">Collagen-like protein</fullName>
    </recommendedName>
</protein>
<sequence length="180" mass="18777">MFISCKGKDGAVGPAGAKGDPGAQGTAGAKGETGTANVIYSEWLAIPAPAANTPVRKNFSFMAPKITQEIVDKGHVYGYLKHSTGAVVPLPYASSYTYTSTGEQAGSYLNTILVGLGGISLNQDWLTPGTVQPAFANATGIVGGYVNFRYVIIPGGVSARVASLDYTDYEAVKKFYNLPD</sequence>
<accession>A0A916N655</accession>
<organism evidence="2 3">
    <name type="scientific">Dyadobacter helix</name>
    <dbReference type="NCBI Taxonomy" id="2822344"/>
    <lineage>
        <taxon>Bacteria</taxon>
        <taxon>Pseudomonadati</taxon>
        <taxon>Bacteroidota</taxon>
        <taxon>Cytophagia</taxon>
        <taxon>Cytophagales</taxon>
        <taxon>Spirosomataceae</taxon>
        <taxon>Dyadobacter</taxon>
    </lineage>
</organism>
<reference evidence="2" key="1">
    <citation type="submission" date="2021-04" db="EMBL/GenBank/DDBJ databases">
        <authorList>
            <person name="Rodrigo-Torres L."/>
            <person name="Arahal R. D."/>
            <person name="Lucena T."/>
        </authorList>
    </citation>
    <scope>NUCLEOTIDE SEQUENCE</scope>
    <source>
        <strain evidence="2">CECT 9275</strain>
    </source>
</reference>
<evidence type="ECO:0000256" key="1">
    <source>
        <dbReference type="SAM" id="MobiDB-lite"/>
    </source>
</evidence>
<keyword evidence="3" id="KW-1185">Reference proteome</keyword>
<evidence type="ECO:0000313" key="3">
    <source>
        <dbReference type="Proteomes" id="UP000680038"/>
    </source>
</evidence>
<name>A0A916N655_9BACT</name>
<comment type="caution">
    <text evidence="2">The sequence shown here is derived from an EMBL/GenBank/DDBJ whole genome shotgun (WGS) entry which is preliminary data.</text>
</comment>
<dbReference type="Proteomes" id="UP000680038">
    <property type="component" value="Unassembled WGS sequence"/>
</dbReference>
<gene>
    <name evidence="2" type="ORF">DYBT9275_04259</name>
</gene>